<evidence type="ECO:0000313" key="1">
    <source>
        <dbReference type="EMBL" id="PKY58290.1"/>
    </source>
</evidence>
<evidence type="ECO:0000313" key="2">
    <source>
        <dbReference type="Proteomes" id="UP000234323"/>
    </source>
</evidence>
<comment type="caution">
    <text evidence="1">The sequence shown here is derived from an EMBL/GenBank/DDBJ whole genome shotgun (WGS) entry which is preliminary data.</text>
</comment>
<organism evidence="1 2">
    <name type="scientific">Rhizophagus irregularis</name>
    <dbReference type="NCBI Taxonomy" id="588596"/>
    <lineage>
        <taxon>Eukaryota</taxon>
        <taxon>Fungi</taxon>
        <taxon>Fungi incertae sedis</taxon>
        <taxon>Mucoromycota</taxon>
        <taxon>Glomeromycotina</taxon>
        <taxon>Glomeromycetes</taxon>
        <taxon>Glomerales</taxon>
        <taxon>Glomeraceae</taxon>
        <taxon>Rhizophagus</taxon>
    </lineage>
</organism>
<evidence type="ECO:0008006" key="3">
    <source>
        <dbReference type="Google" id="ProtNLM"/>
    </source>
</evidence>
<gene>
    <name evidence="1" type="ORF">RhiirA4_480086</name>
</gene>
<dbReference type="Proteomes" id="UP000234323">
    <property type="component" value="Unassembled WGS sequence"/>
</dbReference>
<protein>
    <recommendedName>
        <fullName evidence="3">Protein kinase domain-containing protein</fullName>
    </recommendedName>
</protein>
<keyword evidence="2" id="KW-1185">Reference proteome</keyword>
<name>A0A2I1HHJ1_9GLOM</name>
<dbReference type="EMBL" id="LLXI01002940">
    <property type="protein sequence ID" value="PKY58290.1"/>
    <property type="molecule type" value="Genomic_DNA"/>
</dbReference>
<proteinExistence type="predicted"/>
<dbReference type="AlphaFoldDB" id="A0A2I1HHJ1"/>
<sequence length="65" mass="7664">MLDYGSLQFYLKENSNKLGWNNKYRLYTFALVHQNRIKLEDFGISRKITDISYNQADFLGVVPLC</sequence>
<accession>A0A2I1HHJ1</accession>
<reference evidence="1 2" key="1">
    <citation type="submission" date="2015-10" db="EMBL/GenBank/DDBJ databases">
        <title>Genome analyses suggest a sexual origin of heterokaryosis in a supposedly ancient asexual fungus.</title>
        <authorList>
            <person name="Ropars J."/>
            <person name="Sedzielewska K."/>
            <person name="Noel J."/>
            <person name="Charron P."/>
            <person name="Farinelli L."/>
            <person name="Marton T."/>
            <person name="Kruger M."/>
            <person name="Pelin A."/>
            <person name="Brachmann A."/>
            <person name="Corradi N."/>
        </authorList>
    </citation>
    <scope>NUCLEOTIDE SEQUENCE [LARGE SCALE GENOMIC DNA]</scope>
    <source>
        <strain evidence="1 2">A4</strain>
    </source>
</reference>